<dbReference type="InterPro" id="IPR008756">
    <property type="entry name" value="Peptidase_M56"/>
</dbReference>
<dbReference type="CDD" id="cd07341">
    <property type="entry name" value="M56_BlaR1_MecR1_like"/>
    <property type="match status" value="1"/>
</dbReference>
<feature type="compositionally biased region" description="Low complexity" evidence="1">
    <location>
        <begin position="767"/>
        <end position="782"/>
    </location>
</feature>
<feature type="domain" description="Peptidase M56" evidence="3">
    <location>
        <begin position="138"/>
        <end position="290"/>
    </location>
</feature>
<feature type="region of interest" description="Disordered" evidence="1">
    <location>
        <begin position="607"/>
        <end position="670"/>
    </location>
</feature>
<dbReference type="EMBL" id="CP094669">
    <property type="protein sequence ID" value="UOG73951.1"/>
    <property type="molecule type" value="Genomic_DNA"/>
</dbReference>
<dbReference type="PANTHER" id="PTHR34978">
    <property type="entry name" value="POSSIBLE SENSOR-TRANSDUCER PROTEIN BLAR"/>
    <property type="match status" value="1"/>
</dbReference>
<dbReference type="Pfam" id="PF05569">
    <property type="entry name" value="Peptidase_M56"/>
    <property type="match status" value="1"/>
</dbReference>
<sequence>MNLLEHYGSPALMRALGWTLLHSVWQGALVALTAAMLLMLLHRHAAALRYRVAAASLLGLLVLSGITFGYYYHTFSTSTTNELVLLTEAPATTSLAASADVVVQDNGQLVTTDGIVAAETEMATQPSSRLQQLLTAGKVYLERNMPFVVVAWLLGMLAMTLRFLGSLAYVQRLRRYRVAALPAEWQTRLDALASRTNLRRPVQILASGLVPGPLVIGWLKPVVLLPMSAASGLSGSELEAILAHELAHVMRRDYLFNLLQSVAEILFFYHPAVWFLSGCLRTERENCCDDIATELCGDSLVLAQALASLAALQHAPATLSPKLAMAAAGAPGSLLNRVRRLVQHRAAAPTFSDGFWAACVVLFSVGLLTVSTVLSLSAASFTTPTAATETAGSVDVAEEVAAELAPAMEAQGATEDAAVGLEASEAKPLDDTVVVYAQTNPKLLTKSGKARLNEIKGLTVVVKDESGAVSDVYVDGKKVPAAELEAYRASLEKAEQAGGKAKTTVAGSQEHVDRIQTLSNRMATDALAGRSPNASDAEELSKLALQEAGQAMELHDASQSMLKQFQIEEKVLEDQLVKESLSADEQQELRENLKELRQEHMQELQELRTQEKQDREQAQRDRDQAHRDREQVLRDQDQARRDREQVRRNEEQARRNVEQTRRNKEQAQRDKEQAAWHKALYAELAKDNLVRDANNFSFALSQKSMSVNGNKQSEAMRDKYVKLYESSTGRKLSATGSVNIQQQSNSNSSFAFNDEMPPPPPAPRAPSAPRTPAFPRTPAVPRVPAVPRTPLVPRVPAVPRAPAAPHVNTDRIREELKQDGLLDKNAKGFSLQVNAKGLTVNGTQQSEELAAKYRKLLGHSADTNNSKSSSTIDISVSE</sequence>
<gene>
    <name evidence="4" type="ORF">MTX78_17735</name>
</gene>
<dbReference type="PANTHER" id="PTHR34978:SF3">
    <property type="entry name" value="SLR0241 PROTEIN"/>
    <property type="match status" value="1"/>
</dbReference>
<dbReference type="Gene3D" id="3.30.2010.10">
    <property type="entry name" value="Metalloproteases ('zincins'), catalytic domain"/>
    <property type="match status" value="1"/>
</dbReference>
<proteinExistence type="predicted"/>
<evidence type="ECO:0000259" key="3">
    <source>
        <dbReference type="Pfam" id="PF05569"/>
    </source>
</evidence>
<feature type="compositionally biased region" description="Low complexity" evidence="1">
    <location>
        <begin position="862"/>
        <end position="878"/>
    </location>
</feature>
<keyword evidence="2" id="KW-0812">Transmembrane</keyword>
<dbReference type="InterPro" id="IPR052173">
    <property type="entry name" value="Beta-lactam_resp_regulator"/>
</dbReference>
<feature type="compositionally biased region" description="Pro residues" evidence="1">
    <location>
        <begin position="756"/>
        <end position="766"/>
    </location>
</feature>
<feature type="region of interest" description="Disordered" evidence="1">
    <location>
        <begin position="748"/>
        <end position="782"/>
    </location>
</feature>
<dbReference type="GO" id="GO:0008237">
    <property type="term" value="F:metallopeptidase activity"/>
    <property type="evidence" value="ECO:0007669"/>
    <property type="project" value="UniProtKB-KW"/>
</dbReference>
<evidence type="ECO:0000256" key="2">
    <source>
        <dbReference type="SAM" id="Phobius"/>
    </source>
</evidence>
<keyword evidence="4" id="KW-0645">Protease</keyword>
<keyword evidence="4" id="KW-0482">Metalloprotease</keyword>
<name>A0ABY4CV17_9BACT</name>
<keyword evidence="4" id="KW-0378">Hydrolase</keyword>
<keyword evidence="5" id="KW-1185">Reference proteome</keyword>
<keyword evidence="2" id="KW-1133">Transmembrane helix</keyword>
<evidence type="ECO:0000256" key="1">
    <source>
        <dbReference type="SAM" id="MobiDB-lite"/>
    </source>
</evidence>
<keyword evidence="2" id="KW-0472">Membrane</keyword>
<organism evidence="4 5">
    <name type="scientific">Hymenobacter tibetensis</name>
    <dbReference type="NCBI Taxonomy" id="497967"/>
    <lineage>
        <taxon>Bacteria</taxon>
        <taxon>Pseudomonadati</taxon>
        <taxon>Bacteroidota</taxon>
        <taxon>Cytophagia</taxon>
        <taxon>Cytophagales</taxon>
        <taxon>Hymenobacteraceae</taxon>
        <taxon>Hymenobacter</taxon>
    </lineage>
</organism>
<evidence type="ECO:0000313" key="4">
    <source>
        <dbReference type="EMBL" id="UOG73951.1"/>
    </source>
</evidence>
<feature type="transmembrane region" description="Helical" evidence="2">
    <location>
        <begin position="147"/>
        <end position="170"/>
    </location>
</feature>
<feature type="region of interest" description="Disordered" evidence="1">
    <location>
        <begin position="857"/>
        <end position="878"/>
    </location>
</feature>
<reference evidence="4 5" key="1">
    <citation type="submission" date="2022-03" db="EMBL/GenBank/DDBJ databases">
        <title>Hymenobactersp. isolated from the air.</title>
        <authorList>
            <person name="Won M."/>
            <person name="Kwon S.-W."/>
        </authorList>
    </citation>
    <scope>NUCLEOTIDE SEQUENCE [LARGE SCALE GENOMIC DNA]</scope>
    <source>
        <strain evidence="4 5">KACC 21982</strain>
    </source>
</reference>
<feature type="transmembrane region" description="Helical" evidence="2">
    <location>
        <begin position="20"/>
        <end position="40"/>
    </location>
</feature>
<protein>
    <submittedName>
        <fullName evidence="4">M48 family metalloprotease</fullName>
        <ecNumber evidence="4">3.4.24.-</ecNumber>
    </submittedName>
</protein>
<feature type="transmembrane region" description="Helical" evidence="2">
    <location>
        <begin position="355"/>
        <end position="376"/>
    </location>
</feature>
<evidence type="ECO:0000313" key="5">
    <source>
        <dbReference type="Proteomes" id="UP000831113"/>
    </source>
</evidence>
<dbReference type="RefSeq" id="WP_243797053.1">
    <property type="nucleotide sequence ID" value="NZ_CP094669.1"/>
</dbReference>
<accession>A0ABY4CV17</accession>
<feature type="transmembrane region" description="Helical" evidence="2">
    <location>
        <begin position="52"/>
        <end position="72"/>
    </location>
</feature>
<dbReference type="Proteomes" id="UP000831113">
    <property type="component" value="Chromosome"/>
</dbReference>
<dbReference type="EC" id="3.4.24.-" evidence="4"/>